<dbReference type="Gene3D" id="2.110.10.10">
    <property type="entry name" value="Hemopexin-like domain"/>
    <property type="match status" value="1"/>
</dbReference>
<feature type="repeat" description="Hemopexin" evidence="1">
    <location>
        <begin position="112"/>
        <end position="160"/>
    </location>
</feature>
<dbReference type="RefSeq" id="XP_022398224.1">
    <property type="nucleotide sequence ID" value="XM_022547229.1"/>
</dbReference>
<sequence length="220" mass="24312">MVDAAYPLPGTSQVYIWSGRQYARIEFTPGGSEERLKAGPKSIRTGWKTFDESDFGRVDTVVSVPGSQDQVYVFFGGRYLKIKIDSYFNDTFVNNGPRTIPAGWKSLERAGFDTVDAAVVVPGTNNQLYFFRGLNYVRVDNSTDEIINGPSPISQGWPSITQAGFDAVDAILPSPTGGDVYYVFRGDKYAKIKVDNSRNDTLFSATRLISSGWTTLDGWV</sequence>
<dbReference type="InterPro" id="IPR036375">
    <property type="entry name" value="Hemopexin-like_dom_sf"/>
</dbReference>
<dbReference type="STRING" id="1160497.A0A1L9VC79"/>
<feature type="repeat" description="Hemopexin" evidence="1">
    <location>
        <begin position="1"/>
        <end position="50"/>
    </location>
</feature>
<accession>A0A1L9VC79</accession>
<dbReference type="VEuPathDB" id="FungiDB:ASPGLDRAFT_50051"/>
<dbReference type="AlphaFoldDB" id="A0A1L9VC79"/>
<reference evidence="3" key="1">
    <citation type="journal article" date="2017" name="Genome Biol.">
        <title>Comparative genomics reveals high biological diversity and specific adaptations in the industrially and medically important fungal genus Aspergillus.</title>
        <authorList>
            <person name="de Vries R.P."/>
            <person name="Riley R."/>
            <person name="Wiebenga A."/>
            <person name="Aguilar-Osorio G."/>
            <person name="Amillis S."/>
            <person name="Uchima C.A."/>
            <person name="Anderluh G."/>
            <person name="Asadollahi M."/>
            <person name="Askin M."/>
            <person name="Barry K."/>
            <person name="Battaglia E."/>
            <person name="Bayram O."/>
            <person name="Benocci T."/>
            <person name="Braus-Stromeyer S.A."/>
            <person name="Caldana C."/>
            <person name="Canovas D."/>
            <person name="Cerqueira G.C."/>
            <person name="Chen F."/>
            <person name="Chen W."/>
            <person name="Choi C."/>
            <person name="Clum A."/>
            <person name="Dos Santos R.A."/>
            <person name="Damasio A.R."/>
            <person name="Diallinas G."/>
            <person name="Emri T."/>
            <person name="Fekete E."/>
            <person name="Flipphi M."/>
            <person name="Freyberg S."/>
            <person name="Gallo A."/>
            <person name="Gournas C."/>
            <person name="Habgood R."/>
            <person name="Hainaut M."/>
            <person name="Harispe M.L."/>
            <person name="Henrissat B."/>
            <person name="Hilden K.S."/>
            <person name="Hope R."/>
            <person name="Hossain A."/>
            <person name="Karabika E."/>
            <person name="Karaffa L."/>
            <person name="Karanyi Z."/>
            <person name="Krasevec N."/>
            <person name="Kuo A."/>
            <person name="Kusch H."/>
            <person name="LaButti K."/>
            <person name="Lagendijk E.L."/>
            <person name="Lapidus A."/>
            <person name="Levasseur A."/>
            <person name="Lindquist E."/>
            <person name="Lipzen A."/>
            <person name="Logrieco A.F."/>
            <person name="MacCabe A."/>
            <person name="Maekelae M.R."/>
            <person name="Malavazi I."/>
            <person name="Melin P."/>
            <person name="Meyer V."/>
            <person name="Mielnichuk N."/>
            <person name="Miskei M."/>
            <person name="Molnar A.P."/>
            <person name="Mule G."/>
            <person name="Ngan C.Y."/>
            <person name="Orejas M."/>
            <person name="Orosz E."/>
            <person name="Ouedraogo J.P."/>
            <person name="Overkamp K.M."/>
            <person name="Park H.-S."/>
            <person name="Perrone G."/>
            <person name="Piumi F."/>
            <person name="Punt P.J."/>
            <person name="Ram A.F."/>
            <person name="Ramon A."/>
            <person name="Rauscher S."/>
            <person name="Record E."/>
            <person name="Riano-Pachon D.M."/>
            <person name="Robert V."/>
            <person name="Roehrig J."/>
            <person name="Ruller R."/>
            <person name="Salamov A."/>
            <person name="Salih N.S."/>
            <person name="Samson R.A."/>
            <person name="Sandor E."/>
            <person name="Sanguinetti M."/>
            <person name="Schuetze T."/>
            <person name="Sepcic K."/>
            <person name="Shelest E."/>
            <person name="Sherlock G."/>
            <person name="Sophianopoulou V."/>
            <person name="Squina F.M."/>
            <person name="Sun H."/>
            <person name="Susca A."/>
            <person name="Todd R.B."/>
            <person name="Tsang A."/>
            <person name="Unkles S.E."/>
            <person name="van de Wiele N."/>
            <person name="van Rossen-Uffink D."/>
            <person name="Oliveira J.V."/>
            <person name="Vesth T.C."/>
            <person name="Visser J."/>
            <person name="Yu J.-H."/>
            <person name="Zhou M."/>
            <person name="Andersen M.R."/>
            <person name="Archer D.B."/>
            <person name="Baker S.E."/>
            <person name="Benoit I."/>
            <person name="Brakhage A.A."/>
            <person name="Braus G.H."/>
            <person name="Fischer R."/>
            <person name="Frisvad J.C."/>
            <person name="Goldman G.H."/>
            <person name="Houbraken J."/>
            <person name="Oakley B."/>
            <person name="Pocsi I."/>
            <person name="Scazzocchio C."/>
            <person name="Seiboth B."/>
            <person name="vanKuyk P.A."/>
            <person name="Wortman J."/>
            <person name="Dyer P.S."/>
            <person name="Grigoriev I.V."/>
        </authorList>
    </citation>
    <scope>NUCLEOTIDE SEQUENCE [LARGE SCALE GENOMIC DNA]</scope>
    <source>
        <strain evidence="3">CBS 516.65</strain>
    </source>
</reference>
<organism evidence="2 3">
    <name type="scientific">Aspergillus glaucus CBS 516.65</name>
    <dbReference type="NCBI Taxonomy" id="1160497"/>
    <lineage>
        <taxon>Eukaryota</taxon>
        <taxon>Fungi</taxon>
        <taxon>Dikarya</taxon>
        <taxon>Ascomycota</taxon>
        <taxon>Pezizomycotina</taxon>
        <taxon>Eurotiomycetes</taxon>
        <taxon>Eurotiomycetidae</taxon>
        <taxon>Eurotiales</taxon>
        <taxon>Aspergillaceae</taxon>
        <taxon>Aspergillus</taxon>
        <taxon>Aspergillus subgen. Aspergillus</taxon>
    </lineage>
</organism>
<name>A0A1L9VC79_ASPGL</name>
<dbReference type="GeneID" id="34463490"/>
<dbReference type="OrthoDB" id="6845681at2759"/>
<evidence type="ECO:0000313" key="3">
    <source>
        <dbReference type="Proteomes" id="UP000184300"/>
    </source>
</evidence>
<gene>
    <name evidence="2" type="ORF">ASPGLDRAFT_50051</name>
</gene>
<protein>
    <recommendedName>
        <fullName evidence="4">Hemopexin</fullName>
    </recommendedName>
</protein>
<evidence type="ECO:0000313" key="2">
    <source>
        <dbReference type="EMBL" id="OJJ81526.1"/>
    </source>
</evidence>
<dbReference type="EMBL" id="KV878905">
    <property type="protein sequence ID" value="OJJ81526.1"/>
    <property type="molecule type" value="Genomic_DNA"/>
</dbReference>
<dbReference type="SUPFAM" id="SSF50923">
    <property type="entry name" value="Hemopexin-like domain"/>
    <property type="match status" value="1"/>
</dbReference>
<proteinExistence type="predicted"/>
<dbReference type="Proteomes" id="UP000184300">
    <property type="component" value="Unassembled WGS sequence"/>
</dbReference>
<evidence type="ECO:0008006" key="4">
    <source>
        <dbReference type="Google" id="ProtNLM"/>
    </source>
</evidence>
<dbReference type="InterPro" id="IPR018487">
    <property type="entry name" value="Hemopexin-like_repeat"/>
</dbReference>
<feature type="repeat" description="Hemopexin" evidence="1">
    <location>
        <begin position="165"/>
        <end position="216"/>
    </location>
</feature>
<dbReference type="SMART" id="SM00120">
    <property type="entry name" value="HX"/>
    <property type="match status" value="3"/>
</dbReference>
<evidence type="ECO:0000256" key="1">
    <source>
        <dbReference type="PROSITE-ProRule" id="PRU01011"/>
    </source>
</evidence>
<dbReference type="PROSITE" id="PS51642">
    <property type="entry name" value="HEMOPEXIN_2"/>
    <property type="match status" value="3"/>
</dbReference>
<keyword evidence="3" id="KW-1185">Reference proteome</keyword>